<keyword evidence="3" id="KW-1133">Transmembrane helix</keyword>
<dbReference type="EMBL" id="CAXAMN010002414">
    <property type="protein sequence ID" value="CAK8999506.1"/>
    <property type="molecule type" value="Genomic_DNA"/>
</dbReference>
<organism evidence="4 5">
    <name type="scientific">Durusdinium trenchii</name>
    <dbReference type="NCBI Taxonomy" id="1381693"/>
    <lineage>
        <taxon>Eukaryota</taxon>
        <taxon>Sar</taxon>
        <taxon>Alveolata</taxon>
        <taxon>Dinophyceae</taxon>
        <taxon>Suessiales</taxon>
        <taxon>Symbiodiniaceae</taxon>
        <taxon>Durusdinium</taxon>
    </lineage>
</organism>
<feature type="region of interest" description="Disordered" evidence="2">
    <location>
        <begin position="215"/>
        <end position="248"/>
    </location>
</feature>
<keyword evidence="3" id="KW-0812">Transmembrane</keyword>
<evidence type="ECO:0000313" key="5">
    <source>
        <dbReference type="Proteomes" id="UP001642484"/>
    </source>
</evidence>
<feature type="region of interest" description="Disordered" evidence="2">
    <location>
        <begin position="1546"/>
        <end position="1568"/>
    </location>
</feature>
<reference evidence="4 5" key="1">
    <citation type="submission" date="2024-02" db="EMBL/GenBank/DDBJ databases">
        <authorList>
            <person name="Chen Y."/>
            <person name="Shah S."/>
            <person name="Dougan E. K."/>
            <person name="Thang M."/>
            <person name="Chan C."/>
        </authorList>
    </citation>
    <scope>NUCLEOTIDE SEQUENCE [LARGE SCALE GENOMIC DNA]</scope>
</reference>
<comment type="caution">
    <text evidence="4">The sequence shown here is derived from an EMBL/GenBank/DDBJ whole genome shotgun (WGS) entry which is preliminary data.</text>
</comment>
<feature type="region of interest" description="Disordered" evidence="2">
    <location>
        <begin position="169"/>
        <end position="192"/>
    </location>
</feature>
<evidence type="ECO:0000256" key="1">
    <source>
        <dbReference type="SAM" id="Coils"/>
    </source>
</evidence>
<keyword evidence="1" id="KW-0175">Coiled coil</keyword>
<keyword evidence="3" id="KW-0472">Membrane</keyword>
<evidence type="ECO:0000256" key="3">
    <source>
        <dbReference type="SAM" id="Phobius"/>
    </source>
</evidence>
<protein>
    <submittedName>
        <fullName evidence="4">Uncharacterized protein</fullName>
    </submittedName>
</protein>
<gene>
    <name evidence="4" type="ORF">CCMP2556_LOCUS5675</name>
</gene>
<evidence type="ECO:0000313" key="4">
    <source>
        <dbReference type="EMBL" id="CAK8999506.1"/>
    </source>
</evidence>
<evidence type="ECO:0000256" key="2">
    <source>
        <dbReference type="SAM" id="MobiDB-lite"/>
    </source>
</evidence>
<proteinExistence type="predicted"/>
<feature type="compositionally biased region" description="Polar residues" evidence="2">
    <location>
        <begin position="312"/>
        <end position="324"/>
    </location>
</feature>
<name>A0ABP0IAA7_9DINO</name>
<dbReference type="Proteomes" id="UP001642484">
    <property type="component" value="Unassembled WGS sequence"/>
</dbReference>
<keyword evidence="5" id="KW-1185">Reference proteome</keyword>
<sequence length="1699" mass="187880">EEFDGEEVGSEDLPLPFVWQDSRVDFNYPLGTLIFAAGSAASQVVFVAKLEGQVLAAVPFSSWHRRRNQRLLPPDALTKVISAEVATADPEDRMVLMHGENLKLWLGFLREDLVPDVAFLSPDDEAHLSEEVQIFSLDGYNQAWPSAQALVDVGQDHFAFFTVPEELGELPEPPPALAPSGMLRGEGSGSPDLSLRVQKLEDTVGTMAEGIQTLLKRGEGTPPPPTSTAPNPPSQRRAAKVAQEPPATAYPLLDPAMVRSALSAGMDEKVLVEMQSLMASAAPTKKKLKEPRQVTIKPSGPLSETEEDEAEQQGSGSAGLSSDPMTLAVGKLTSIVETLAADKERRKKPGLDLLLDGAHGPGDPVSSGSGKRSSIARRALMKALTHSPQELFMLIEKLMEEDLQGRVLAPGMPPATLSARAWMEHRSYIGQYKTLAHSAWGISGVLDCLIGGRVDEARARANLMLLQLDQVAADRGSWQLASLLSLESLPPFANLATHHPPDVSMGEQPFSKLLDPRWSEVALAQLKETDEYLEKRRKLQQKGGASKVESYEDAIEALHRAVLTSDIPHSRYFGGSVTKPESDYASRKLDSGQIVGLVQKTVVSPAKDIEADRLEFPAAPSFDPTPLLDEVTAEVYRHPIETGSPGKDYELGAPVVHIRATKENKMLLLKKLRASGRLEPLNKADVRRGALSGLFAAPKSLTRDRLILDARPANMADVALNKWCKTMASAAALCDICLEDDQVLAASGEDLRDFFYQFKVGRERTVRNALADPLTREEAIEVFGHEAIPAHWEPPIYCGLSTLAMGDQNACEFAQCSHLALMLRTGVLSEEEMLSLQGDVPRGLLSVGVIIDDLVLLEKLLMAAWQRSEGRSTTQADLRLDKAVAAYKEHGLEVNLKKEFRNQTLSRFWGIELDGQKGLVRGSSLRLWPLTVITARVAMLGLSTVALLEAIAGSWISIFSTRRRFLRTMNLIFEATGIPQQNMVLRLSPALLAELWTLVCLGPLATTNLRARFQPFITSTDASSGWLAAVRAQAPLAIVSEVARRGLRKGRWSKLLPSHQAWLRSHGILDPGDELPGDTYDACPIWVLLARCLFYEERWRKPVARDTHINILELRAHLLEERRLSQCFSHSRFLYGIDSQVSLGALVKGRAASKALNRELIKALPHVVSSDLYSSYMYYPSKVNRADGPTRDALPADPDVPLPDWWNEAASGNFAGFDAWLRSVEGDVDKPDYDCRDLFRTAMPVSCPSRVLFSRLRRDKLADQWSLGVHDHPSSLTSEAVEILKSIPKKQFLFGSNFNGFCEPGYIDLFSGGFGVARAVVKNGAPWCLSFEWKRSAAENLLLDEIRAKIRSLIRLRAVRAWGAAPICASFSVAVTPPVRSARWPRGLPNLSENMRRRVREGNSHADFVAELITITEESDPDIIFWFENPDTSWLWRQKKFEPFRPADSDRCFRCCFCRFGTPWKKPTRFGTSSPSLRGLRMMCRCGSRKHVQLRGRSPYGKSWTQVAEPYPRHLCDLLGKAVCGDAGWGKQLKLDVAGCSRSLSLRPGEAVQPGPRRKGEPRSQGLDSIQLLSTAEAQRYREDNKALQADVVVAKQRIDEIAAQANGKIDSANERIRTLRKERDAAQKEADRLRGAGERLVSRQEECRRERQELAEQKEALLRIVEDLHQTCKAAGMTNAGRHSIKDIGDLTASYRLA</sequence>
<feature type="coiled-coil region" evidence="1">
    <location>
        <begin position="1578"/>
        <end position="1672"/>
    </location>
</feature>
<feature type="non-terminal residue" evidence="4">
    <location>
        <position position="1"/>
    </location>
</feature>
<feature type="compositionally biased region" description="Pro residues" evidence="2">
    <location>
        <begin position="221"/>
        <end position="233"/>
    </location>
</feature>
<feature type="region of interest" description="Disordered" evidence="2">
    <location>
        <begin position="282"/>
        <end position="324"/>
    </location>
</feature>
<feature type="region of interest" description="Disordered" evidence="2">
    <location>
        <begin position="350"/>
        <end position="372"/>
    </location>
</feature>
<feature type="transmembrane region" description="Helical" evidence="3">
    <location>
        <begin position="937"/>
        <end position="959"/>
    </location>
</feature>
<accession>A0ABP0IAA7</accession>